<evidence type="ECO:0000313" key="3">
    <source>
        <dbReference type="Proteomes" id="UP000031036"/>
    </source>
</evidence>
<organism evidence="2 3">
    <name type="scientific">Toxocara canis</name>
    <name type="common">Canine roundworm</name>
    <dbReference type="NCBI Taxonomy" id="6265"/>
    <lineage>
        <taxon>Eukaryota</taxon>
        <taxon>Metazoa</taxon>
        <taxon>Ecdysozoa</taxon>
        <taxon>Nematoda</taxon>
        <taxon>Chromadorea</taxon>
        <taxon>Rhabditida</taxon>
        <taxon>Spirurina</taxon>
        <taxon>Ascaridomorpha</taxon>
        <taxon>Ascaridoidea</taxon>
        <taxon>Toxocaridae</taxon>
        <taxon>Toxocara</taxon>
    </lineage>
</organism>
<name>A0A0B2VMQ9_TOXCA</name>
<accession>A0A0B2VMQ9</accession>
<protein>
    <recommendedName>
        <fullName evidence="4">Chondroitin proteoglycan 4 domain-containing protein</fullName>
    </recommendedName>
</protein>
<feature type="chain" id="PRO_5002096241" description="Chondroitin proteoglycan 4 domain-containing protein" evidence="1">
    <location>
        <begin position="22"/>
        <end position="302"/>
    </location>
</feature>
<reference evidence="2 3" key="1">
    <citation type="submission" date="2014-11" db="EMBL/GenBank/DDBJ databases">
        <title>Genetic blueprint of the zoonotic pathogen Toxocara canis.</title>
        <authorList>
            <person name="Zhu X.-Q."/>
            <person name="Korhonen P.K."/>
            <person name="Cai H."/>
            <person name="Young N.D."/>
            <person name="Nejsum P."/>
            <person name="von Samson-Himmelstjerna G."/>
            <person name="Boag P.R."/>
            <person name="Tan P."/>
            <person name="Li Q."/>
            <person name="Min J."/>
            <person name="Yang Y."/>
            <person name="Wang X."/>
            <person name="Fang X."/>
            <person name="Hall R.S."/>
            <person name="Hofmann A."/>
            <person name="Sternberg P.W."/>
            <person name="Jex A.R."/>
            <person name="Gasser R.B."/>
        </authorList>
    </citation>
    <scope>NUCLEOTIDE SEQUENCE [LARGE SCALE GENOMIC DNA]</scope>
    <source>
        <strain evidence="2">PN_DK_2014</strain>
    </source>
</reference>
<dbReference type="OrthoDB" id="5871887at2759"/>
<keyword evidence="1" id="KW-0732">Signal</keyword>
<dbReference type="EMBL" id="JPKZ01001315">
    <property type="protein sequence ID" value="KHN82669.1"/>
    <property type="molecule type" value="Genomic_DNA"/>
</dbReference>
<gene>
    <name evidence="2" type="ORF">Tcan_07492</name>
</gene>
<dbReference type="Proteomes" id="UP000031036">
    <property type="component" value="Unassembled WGS sequence"/>
</dbReference>
<evidence type="ECO:0000256" key="1">
    <source>
        <dbReference type="SAM" id="SignalP"/>
    </source>
</evidence>
<dbReference type="AlphaFoldDB" id="A0A0B2VMQ9"/>
<keyword evidence="3" id="KW-1185">Reference proteome</keyword>
<feature type="signal peptide" evidence="1">
    <location>
        <begin position="1"/>
        <end position="21"/>
    </location>
</feature>
<evidence type="ECO:0000313" key="2">
    <source>
        <dbReference type="EMBL" id="KHN82669.1"/>
    </source>
</evidence>
<sequence>MQRTYQLLFAWTQIFFSLSWANPLPDRDSSLSFEDIENVLRNSTRTIDFSIVLYRRCYTRCWLNFQSRIGNKSLISLAREHFREQDHSAYCSAYNETRQCVRSCVPGAEQMSHVRPFFRRNYLNEMLCIKHYEEFREHLPCYWNEQKSLEHFLVRCGYFALDESTSLKATKVTCRALSCVLRAIPETVRRECDDAMAAEFMEKIVEAFLRERIRLNKMKRMLYRFAMMIDHDAQGTKRIQAIMFIKVLCDPNITMLLSFAISFTTSFLLIAGNNHTQLSASLKPLESVEIDGSTGWSYSMKL</sequence>
<comment type="caution">
    <text evidence="2">The sequence shown here is derived from an EMBL/GenBank/DDBJ whole genome shotgun (WGS) entry which is preliminary data.</text>
</comment>
<evidence type="ECO:0008006" key="4">
    <source>
        <dbReference type="Google" id="ProtNLM"/>
    </source>
</evidence>
<proteinExistence type="predicted"/>